<evidence type="ECO:0000256" key="1">
    <source>
        <dbReference type="SAM" id="Phobius"/>
    </source>
</evidence>
<protein>
    <submittedName>
        <fullName evidence="2">Uncharacterized protein</fullName>
    </submittedName>
</protein>
<proteinExistence type="predicted"/>
<gene>
    <name evidence="2" type="ORF">IAC77_00355</name>
</gene>
<feature type="transmembrane region" description="Helical" evidence="1">
    <location>
        <begin position="7"/>
        <end position="24"/>
    </location>
</feature>
<reference evidence="2" key="1">
    <citation type="submission" date="2020-10" db="EMBL/GenBank/DDBJ databases">
        <authorList>
            <person name="Gilroy R."/>
        </authorList>
    </citation>
    <scope>NUCLEOTIDE SEQUENCE</scope>
    <source>
        <strain evidence="2">B1-16210</strain>
    </source>
</reference>
<keyword evidence="1" id="KW-0812">Transmembrane</keyword>
<dbReference type="EMBL" id="JADINE010000004">
    <property type="protein sequence ID" value="MBO8406901.1"/>
    <property type="molecule type" value="Genomic_DNA"/>
</dbReference>
<reference evidence="2" key="2">
    <citation type="journal article" date="2021" name="PeerJ">
        <title>Extensive microbial diversity within the chicken gut microbiome revealed by metagenomics and culture.</title>
        <authorList>
            <person name="Gilroy R."/>
            <person name="Ravi A."/>
            <person name="Getino M."/>
            <person name="Pursley I."/>
            <person name="Horton D.L."/>
            <person name="Alikhan N.F."/>
            <person name="Baker D."/>
            <person name="Gharbi K."/>
            <person name="Hall N."/>
            <person name="Watson M."/>
            <person name="Adriaenssens E.M."/>
            <person name="Foster-Nyarko E."/>
            <person name="Jarju S."/>
            <person name="Secka A."/>
            <person name="Antonio M."/>
            <person name="Oren A."/>
            <person name="Chaudhuri R.R."/>
            <person name="La Ragione R."/>
            <person name="Hildebrand F."/>
            <person name="Pallen M.J."/>
        </authorList>
    </citation>
    <scope>NUCLEOTIDE SEQUENCE</scope>
    <source>
        <strain evidence="2">B1-16210</strain>
    </source>
</reference>
<feature type="transmembrane region" description="Helical" evidence="1">
    <location>
        <begin position="44"/>
        <end position="63"/>
    </location>
</feature>
<sequence length="171" mass="19841">MFLKSKIGLTILSLYEIIAVILLHNPKTCNIMFGVTFCYDAFKYFVWCVAVPLIVFLIVMWIMDIVDTARRRHSLLYKAKHAVKQMASNIHDRVSEHISSKDMEKMVTAALVMGLKKYSERNPRARRVLNEIMDVAPNEIDTEYGEYDYAVYDDDSVTPKNKKSKPTKRKK</sequence>
<accession>A0A940DFY3</accession>
<keyword evidence="1" id="KW-0472">Membrane</keyword>
<evidence type="ECO:0000313" key="2">
    <source>
        <dbReference type="EMBL" id="MBO8406901.1"/>
    </source>
</evidence>
<keyword evidence="1" id="KW-1133">Transmembrane helix</keyword>
<dbReference type="Proteomes" id="UP000721442">
    <property type="component" value="Unassembled WGS sequence"/>
</dbReference>
<comment type="caution">
    <text evidence="2">The sequence shown here is derived from an EMBL/GenBank/DDBJ whole genome shotgun (WGS) entry which is preliminary data.</text>
</comment>
<name>A0A940DFY3_9PROT</name>
<evidence type="ECO:0000313" key="3">
    <source>
        <dbReference type="Proteomes" id="UP000721442"/>
    </source>
</evidence>
<organism evidence="2 3">
    <name type="scientific">Candidatus Enterousia excrementavium</name>
    <dbReference type="NCBI Taxonomy" id="2840789"/>
    <lineage>
        <taxon>Bacteria</taxon>
        <taxon>Pseudomonadati</taxon>
        <taxon>Pseudomonadota</taxon>
        <taxon>Alphaproteobacteria</taxon>
        <taxon>Candidatus Enterousia</taxon>
    </lineage>
</organism>
<dbReference type="AlphaFoldDB" id="A0A940DFY3"/>